<dbReference type="WBParaSite" id="SCUD_0000480401-mRNA-1">
    <property type="protein sequence ID" value="SCUD_0000480401-mRNA-1"/>
    <property type="gene ID" value="SCUD_0000480401"/>
</dbReference>
<gene>
    <name evidence="1" type="ORF">SCUD_LOCUS4804</name>
</gene>
<sequence length="37" mass="4216">MVDKQPPDTILSITQNLDCQKNLPRQLHIGLSLRLIC</sequence>
<reference evidence="1 2" key="2">
    <citation type="submission" date="2018-11" db="EMBL/GenBank/DDBJ databases">
        <authorList>
            <consortium name="Pathogen Informatics"/>
        </authorList>
    </citation>
    <scope>NUCLEOTIDE SEQUENCE [LARGE SCALE GENOMIC DNA]</scope>
    <source>
        <strain evidence="1">Dakar</strain>
        <strain evidence="2">Dakar, Senegal</strain>
    </source>
</reference>
<dbReference type="AlphaFoldDB" id="A0A183JQ17"/>
<keyword evidence="2" id="KW-1185">Reference proteome</keyword>
<evidence type="ECO:0000313" key="3">
    <source>
        <dbReference type="WBParaSite" id="SCUD_0000480401-mRNA-1"/>
    </source>
</evidence>
<proteinExistence type="predicted"/>
<organism evidence="3">
    <name type="scientific">Schistosoma curassoni</name>
    <dbReference type="NCBI Taxonomy" id="6186"/>
    <lineage>
        <taxon>Eukaryota</taxon>
        <taxon>Metazoa</taxon>
        <taxon>Spiralia</taxon>
        <taxon>Lophotrochozoa</taxon>
        <taxon>Platyhelminthes</taxon>
        <taxon>Trematoda</taxon>
        <taxon>Digenea</taxon>
        <taxon>Strigeidida</taxon>
        <taxon>Schistosomatoidea</taxon>
        <taxon>Schistosomatidae</taxon>
        <taxon>Schistosoma</taxon>
    </lineage>
</organism>
<accession>A0A183JQ17</accession>
<dbReference type="EMBL" id="UZAK01006827">
    <property type="protein sequence ID" value="VDO91007.1"/>
    <property type="molecule type" value="Genomic_DNA"/>
</dbReference>
<dbReference type="Proteomes" id="UP000279833">
    <property type="component" value="Unassembled WGS sequence"/>
</dbReference>
<evidence type="ECO:0000313" key="2">
    <source>
        <dbReference type="Proteomes" id="UP000279833"/>
    </source>
</evidence>
<evidence type="ECO:0000313" key="1">
    <source>
        <dbReference type="EMBL" id="VDO91007.1"/>
    </source>
</evidence>
<name>A0A183JQ17_9TREM</name>
<reference evidence="3" key="1">
    <citation type="submission" date="2016-06" db="UniProtKB">
        <authorList>
            <consortium name="WormBaseParasite"/>
        </authorList>
    </citation>
    <scope>IDENTIFICATION</scope>
</reference>
<protein>
    <submittedName>
        <fullName evidence="1 3">Uncharacterized protein</fullName>
    </submittedName>
</protein>